<evidence type="ECO:0000256" key="1">
    <source>
        <dbReference type="SAM" id="MobiDB-lite"/>
    </source>
</evidence>
<keyword evidence="2" id="KW-0732">Signal</keyword>
<feature type="signal peptide" evidence="2">
    <location>
        <begin position="1"/>
        <end position="20"/>
    </location>
</feature>
<evidence type="ECO:0000313" key="4">
    <source>
        <dbReference type="Proteomes" id="UP001608902"/>
    </source>
</evidence>
<evidence type="ECO:0000313" key="3">
    <source>
        <dbReference type="EMBL" id="MFH4974051.1"/>
    </source>
</evidence>
<proteinExistence type="predicted"/>
<keyword evidence="4" id="KW-1185">Reference proteome</keyword>
<dbReference type="Proteomes" id="UP001608902">
    <property type="component" value="Unassembled WGS sequence"/>
</dbReference>
<reference evidence="3 4" key="1">
    <citation type="submission" date="2024-08" db="EMBL/GenBank/DDBJ databases">
        <title>Gnathostoma spinigerum genome.</title>
        <authorList>
            <person name="Gonzalez-Bertolin B."/>
            <person name="Monzon S."/>
            <person name="Zaballos A."/>
            <person name="Jimenez P."/>
            <person name="Dekumyoy P."/>
            <person name="Varona S."/>
            <person name="Cuesta I."/>
            <person name="Sumanam S."/>
            <person name="Adisakwattana P."/>
            <person name="Gasser R.B."/>
            <person name="Hernandez-Gonzalez A."/>
            <person name="Young N.D."/>
            <person name="Perteguer M.J."/>
        </authorList>
    </citation>
    <scope>NUCLEOTIDE SEQUENCE [LARGE SCALE GENOMIC DNA]</scope>
    <source>
        <strain evidence="3">AL3</strain>
        <tissue evidence="3">Liver</tissue>
    </source>
</reference>
<feature type="region of interest" description="Disordered" evidence="1">
    <location>
        <begin position="215"/>
        <end position="286"/>
    </location>
</feature>
<feature type="chain" id="PRO_5044860875" evidence="2">
    <location>
        <begin position="21"/>
        <end position="349"/>
    </location>
</feature>
<sequence length="349" mass="40872">MYSLIFLPLLLSLLPCLVFEKLEDCAADLTTNFAIKKRKKELMLCDADTLKTHLGVNRTEIENAWKEFEKLTEQYQELVVQCSSSHRQRRDNGVKGEPEERRRPCPCSKSPLRSKVIRTPRCHCFEHHSHHRGEQLTNGNHRWKGMRRLHRHRHQRYDESDSAIGILTGTENKTHSDDQNETLSAELEESGINIEPRKIGCCKGGRHWHRCHHQHSCHHQNRSHEKVHGNSGYEDDEEGKQEERNHSRLKFKRHDHGSNDDINDEEEIPEAHDRSKQTRGTRSSSCLTVSTAEADRLLKKFSQLCNIHTICDRRELHNSDENAERISHQRQRKYRNYVSTVNRAFGIIH</sequence>
<gene>
    <name evidence="3" type="ORF">AB6A40_000760</name>
</gene>
<evidence type="ECO:0000256" key="2">
    <source>
        <dbReference type="SAM" id="SignalP"/>
    </source>
</evidence>
<protein>
    <submittedName>
        <fullName evidence="3">Uncharacterized protein</fullName>
    </submittedName>
</protein>
<comment type="caution">
    <text evidence="3">The sequence shown here is derived from an EMBL/GenBank/DDBJ whole genome shotgun (WGS) entry which is preliminary data.</text>
</comment>
<organism evidence="3 4">
    <name type="scientific">Gnathostoma spinigerum</name>
    <dbReference type="NCBI Taxonomy" id="75299"/>
    <lineage>
        <taxon>Eukaryota</taxon>
        <taxon>Metazoa</taxon>
        <taxon>Ecdysozoa</taxon>
        <taxon>Nematoda</taxon>
        <taxon>Chromadorea</taxon>
        <taxon>Rhabditida</taxon>
        <taxon>Spirurina</taxon>
        <taxon>Gnathostomatomorpha</taxon>
        <taxon>Gnathostomatoidea</taxon>
        <taxon>Gnathostomatidae</taxon>
        <taxon>Gnathostoma</taxon>
    </lineage>
</organism>
<dbReference type="EMBL" id="JBGFUD010000232">
    <property type="protein sequence ID" value="MFH4974051.1"/>
    <property type="molecule type" value="Genomic_DNA"/>
</dbReference>
<feature type="region of interest" description="Disordered" evidence="1">
    <location>
        <begin position="86"/>
        <end position="109"/>
    </location>
</feature>
<feature type="compositionally biased region" description="Basic and acidic residues" evidence="1">
    <location>
        <begin position="90"/>
        <end position="103"/>
    </location>
</feature>
<name>A0ABD6E9I5_9BILA</name>
<dbReference type="AlphaFoldDB" id="A0ABD6E9I5"/>
<accession>A0ABD6E9I5</accession>